<dbReference type="AlphaFoldDB" id="A0AAD3CMB8"/>
<feature type="region of interest" description="Disordered" evidence="1">
    <location>
        <begin position="52"/>
        <end position="78"/>
    </location>
</feature>
<dbReference type="Proteomes" id="UP001054902">
    <property type="component" value="Unassembled WGS sequence"/>
</dbReference>
<comment type="caution">
    <text evidence="2">The sequence shown here is derived from an EMBL/GenBank/DDBJ whole genome shotgun (WGS) entry which is preliminary data.</text>
</comment>
<proteinExistence type="predicted"/>
<sequence length="356" mass="41553">MSNQNHFTSRKVRIDTEESFDQVSTWKTTSNNNNEDLLQISNWPKSKSCSASPWAGSLRRKENGTFPSPVPPPLNTESLRKSHIKDHAHLDLLCPSNAMDSYFHLSGVQSILNDIHLDDGADSWADAHCHNDHFHGHEAISKGSHEEFSVPLHRHNDFSKSTSKSTSISSPRCHYEERNITNNFCLEPFMYDVDDVDRRMPGYHKNGLHYFKDSRDGNNYERHPLENGQDSFKVHQRGNKTEMLHRDYHGFQNLKRHYYPCGRDSKSYISKEAARENRFHQRFGQREFHHNVEDGKLMEKTNPYNDKKVVGTEKEEEFQLCNKQFHKRVADTKRTRKPRTKGVLFRRGDDGRLIKC</sequence>
<dbReference type="EMBL" id="BLLK01000027">
    <property type="protein sequence ID" value="GFH48309.1"/>
    <property type="molecule type" value="Genomic_DNA"/>
</dbReference>
<gene>
    <name evidence="2" type="ORF">CTEN210_04785</name>
</gene>
<protein>
    <submittedName>
        <fullName evidence="2">Uncharacterized protein</fullName>
    </submittedName>
</protein>
<reference evidence="2 3" key="1">
    <citation type="journal article" date="2021" name="Sci. Rep.">
        <title>The genome of the diatom Chaetoceros tenuissimus carries an ancient integrated fragment of an extant virus.</title>
        <authorList>
            <person name="Hongo Y."/>
            <person name="Kimura K."/>
            <person name="Takaki Y."/>
            <person name="Yoshida Y."/>
            <person name="Baba S."/>
            <person name="Kobayashi G."/>
            <person name="Nagasaki K."/>
            <person name="Hano T."/>
            <person name="Tomaru Y."/>
        </authorList>
    </citation>
    <scope>NUCLEOTIDE SEQUENCE [LARGE SCALE GENOMIC DNA]</scope>
    <source>
        <strain evidence="2 3">NIES-3715</strain>
    </source>
</reference>
<keyword evidence="3" id="KW-1185">Reference proteome</keyword>
<evidence type="ECO:0000313" key="3">
    <source>
        <dbReference type="Proteomes" id="UP001054902"/>
    </source>
</evidence>
<accession>A0AAD3CMB8</accession>
<name>A0AAD3CMB8_9STRA</name>
<organism evidence="2 3">
    <name type="scientific">Chaetoceros tenuissimus</name>
    <dbReference type="NCBI Taxonomy" id="426638"/>
    <lineage>
        <taxon>Eukaryota</taxon>
        <taxon>Sar</taxon>
        <taxon>Stramenopiles</taxon>
        <taxon>Ochrophyta</taxon>
        <taxon>Bacillariophyta</taxon>
        <taxon>Coscinodiscophyceae</taxon>
        <taxon>Chaetocerotophycidae</taxon>
        <taxon>Chaetocerotales</taxon>
        <taxon>Chaetocerotaceae</taxon>
        <taxon>Chaetoceros</taxon>
    </lineage>
</organism>
<evidence type="ECO:0000256" key="1">
    <source>
        <dbReference type="SAM" id="MobiDB-lite"/>
    </source>
</evidence>
<evidence type="ECO:0000313" key="2">
    <source>
        <dbReference type="EMBL" id="GFH48309.1"/>
    </source>
</evidence>